<dbReference type="InterPro" id="IPR044751">
    <property type="entry name" value="Ion_transp-like_CBS"/>
</dbReference>
<evidence type="ECO:0000256" key="7">
    <source>
        <dbReference type="PROSITE-ProRule" id="PRU00703"/>
    </source>
</evidence>
<feature type="transmembrane region" description="Helical" evidence="9">
    <location>
        <begin position="87"/>
        <end position="106"/>
    </location>
</feature>
<dbReference type="InterPro" id="IPR002550">
    <property type="entry name" value="CNNM"/>
</dbReference>
<dbReference type="RefSeq" id="WP_108826376.1">
    <property type="nucleotide sequence ID" value="NZ_CP023004.1"/>
</dbReference>
<evidence type="ECO:0000256" key="6">
    <source>
        <dbReference type="ARBA" id="ARBA00023136"/>
    </source>
</evidence>
<evidence type="ECO:0000313" key="12">
    <source>
        <dbReference type="EMBL" id="AWI10475.1"/>
    </source>
</evidence>
<dbReference type="AlphaFoldDB" id="A0A2U8E6X4"/>
<evidence type="ECO:0000256" key="3">
    <source>
        <dbReference type="ARBA" id="ARBA00022737"/>
    </source>
</evidence>
<evidence type="ECO:0000256" key="1">
    <source>
        <dbReference type="ARBA" id="ARBA00004141"/>
    </source>
</evidence>
<evidence type="ECO:0000256" key="5">
    <source>
        <dbReference type="ARBA" id="ARBA00023122"/>
    </source>
</evidence>
<protein>
    <recommendedName>
        <fullName evidence="14">Hemolysin</fullName>
    </recommendedName>
</protein>
<keyword evidence="13" id="KW-1185">Reference proteome</keyword>
<dbReference type="PANTHER" id="PTHR22777">
    <property type="entry name" value="HEMOLYSIN-RELATED"/>
    <property type="match status" value="1"/>
</dbReference>
<evidence type="ECO:0000313" key="13">
    <source>
        <dbReference type="Proteomes" id="UP000244896"/>
    </source>
</evidence>
<evidence type="ECO:0000256" key="2">
    <source>
        <dbReference type="ARBA" id="ARBA00022692"/>
    </source>
</evidence>
<dbReference type="CDD" id="cd04590">
    <property type="entry name" value="CBS_pair_CorC_HlyC_assoc"/>
    <property type="match status" value="1"/>
</dbReference>
<dbReference type="Proteomes" id="UP000244896">
    <property type="component" value="Chromosome"/>
</dbReference>
<reference evidence="12 13" key="1">
    <citation type="journal article" date="2018" name="Syst. Appl. Microbiol.">
        <title>Ereboglobus luteus gen. nov. sp. nov. from cockroach guts, and new insights into the oxygen relationship of the genera Opitutus and Didymococcus (Verrucomicrobia: Opitutaceae).</title>
        <authorList>
            <person name="Tegtmeier D."/>
            <person name="Belitz A."/>
            <person name="Radek R."/>
            <person name="Heimerl T."/>
            <person name="Brune A."/>
        </authorList>
    </citation>
    <scope>NUCLEOTIDE SEQUENCE [LARGE SCALE GENOMIC DNA]</scope>
    <source>
        <strain evidence="12 13">Ho45</strain>
    </source>
</reference>
<dbReference type="Pfam" id="PF00571">
    <property type="entry name" value="CBS"/>
    <property type="match status" value="2"/>
</dbReference>
<keyword evidence="2 8" id="KW-0812">Transmembrane</keyword>
<dbReference type="EMBL" id="CP023004">
    <property type="protein sequence ID" value="AWI10475.1"/>
    <property type="molecule type" value="Genomic_DNA"/>
</dbReference>
<evidence type="ECO:0000259" key="11">
    <source>
        <dbReference type="PROSITE" id="PS51846"/>
    </source>
</evidence>
<proteinExistence type="predicted"/>
<dbReference type="InterPro" id="IPR000644">
    <property type="entry name" value="CBS_dom"/>
</dbReference>
<keyword evidence="3" id="KW-0677">Repeat</keyword>
<evidence type="ECO:0000256" key="9">
    <source>
        <dbReference type="SAM" id="Phobius"/>
    </source>
</evidence>
<feature type="domain" description="CNNM transmembrane" evidence="11">
    <location>
        <begin position="1"/>
        <end position="178"/>
    </location>
</feature>
<dbReference type="Pfam" id="PF01595">
    <property type="entry name" value="CNNM"/>
    <property type="match status" value="1"/>
</dbReference>
<evidence type="ECO:0008006" key="14">
    <source>
        <dbReference type="Google" id="ProtNLM"/>
    </source>
</evidence>
<evidence type="ECO:0000259" key="10">
    <source>
        <dbReference type="PROSITE" id="PS51371"/>
    </source>
</evidence>
<dbReference type="KEGG" id="elut:CKA38_03115"/>
<keyword evidence="5 7" id="KW-0129">CBS domain</keyword>
<dbReference type="SUPFAM" id="SSF54631">
    <property type="entry name" value="CBS-domain pair"/>
    <property type="match status" value="1"/>
</dbReference>
<accession>A0A2U8E6X4</accession>
<feature type="transmembrane region" description="Helical" evidence="9">
    <location>
        <begin position="57"/>
        <end position="80"/>
    </location>
</feature>
<organism evidence="12 13">
    <name type="scientific">Ereboglobus luteus</name>
    <dbReference type="NCBI Taxonomy" id="1796921"/>
    <lineage>
        <taxon>Bacteria</taxon>
        <taxon>Pseudomonadati</taxon>
        <taxon>Verrucomicrobiota</taxon>
        <taxon>Opitutia</taxon>
        <taxon>Opitutales</taxon>
        <taxon>Opitutaceae</taxon>
        <taxon>Ereboglobus</taxon>
    </lineage>
</organism>
<dbReference type="OrthoDB" id="9798188at2"/>
<dbReference type="Gene3D" id="3.10.580.10">
    <property type="entry name" value="CBS-domain"/>
    <property type="match status" value="1"/>
</dbReference>
<feature type="domain" description="CBS" evidence="10">
    <location>
        <begin position="197"/>
        <end position="256"/>
    </location>
</feature>
<name>A0A2U8E6X4_9BACT</name>
<evidence type="ECO:0000256" key="8">
    <source>
        <dbReference type="PROSITE-ProRule" id="PRU01193"/>
    </source>
</evidence>
<dbReference type="InterPro" id="IPR046342">
    <property type="entry name" value="CBS_dom_sf"/>
</dbReference>
<dbReference type="GO" id="GO:0005886">
    <property type="term" value="C:plasma membrane"/>
    <property type="evidence" value="ECO:0007669"/>
    <property type="project" value="TreeGrafter"/>
</dbReference>
<dbReference type="PROSITE" id="PS51846">
    <property type="entry name" value="CNNM"/>
    <property type="match status" value="1"/>
</dbReference>
<dbReference type="PANTHER" id="PTHR22777:SF4">
    <property type="entry name" value="UPF0053 PROTEIN SLL1254"/>
    <property type="match status" value="1"/>
</dbReference>
<comment type="subcellular location">
    <subcellularLocation>
        <location evidence="1">Membrane</location>
        <topology evidence="1">Multi-pass membrane protein</topology>
    </subcellularLocation>
</comment>
<keyword evidence="4 8" id="KW-1133">Transmembrane helix</keyword>
<gene>
    <name evidence="12" type="ORF">CKA38_03115</name>
</gene>
<evidence type="ECO:0000256" key="4">
    <source>
        <dbReference type="ARBA" id="ARBA00022989"/>
    </source>
</evidence>
<keyword evidence="6 8" id="KW-0472">Membrane</keyword>
<dbReference type="PROSITE" id="PS51371">
    <property type="entry name" value="CBS"/>
    <property type="match status" value="2"/>
</dbReference>
<feature type="domain" description="CBS" evidence="10">
    <location>
        <begin position="262"/>
        <end position="320"/>
    </location>
</feature>
<sequence>MIWFITAIVLTIGISFFCSMLEAMILSTNVIEIEALKAKSPRHGETLEKLKNSDETISAILSLNTIANTLGSVIVGGLAAHLFNSTVVGVVSVLLTICILIFSEVIPKNIGVIHRVKLQPVMVYPLLTLCRVLRPVTYFCNLVLRLFIKKPAPSRTSDDEIILLAERGAQQGAITHHESDIIANTLSLDEVRVGEIMTPRTVVAMLPRDATVGEVFKTRSNIPFGRMPVYDKNIDDIVGIIRRRDLLKAKAADQDSELVGRLMQEAHFVPETVTASSALQTILKVHQQLLVVVDEFGSTAGVVTMEDIMEHILGHEIFEKDDVAVDMRELARRKVKKAEGLKN</sequence>